<feature type="compositionally biased region" description="Basic and acidic residues" evidence="1">
    <location>
        <begin position="224"/>
        <end position="235"/>
    </location>
</feature>
<keyword evidence="3" id="KW-1185">Reference proteome</keyword>
<comment type="caution">
    <text evidence="2">The sequence shown here is derived from an EMBL/GenBank/DDBJ whole genome shotgun (WGS) entry which is preliminary data.</text>
</comment>
<evidence type="ECO:0000313" key="3">
    <source>
        <dbReference type="Proteomes" id="UP000250572"/>
    </source>
</evidence>
<feature type="region of interest" description="Disordered" evidence="1">
    <location>
        <begin position="224"/>
        <end position="244"/>
    </location>
</feature>
<organism evidence="2 3">
    <name type="scientific">Gambusia affinis</name>
    <name type="common">Western mosquitofish</name>
    <name type="synonym">Heterandria affinis</name>
    <dbReference type="NCBI Taxonomy" id="33528"/>
    <lineage>
        <taxon>Eukaryota</taxon>
        <taxon>Metazoa</taxon>
        <taxon>Chordata</taxon>
        <taxon>Craniata</taxon>
        <taxon>Vertebrata</taxon>
        <taxon>Euteleostomi</taxon>
        <taxon>Actinopterygii</taxon>
        <taxon>Neopterygii</taxon>
        <taxon>Teleostei</taxon>
        <taxon>Neoteleostei</taxon>
        <taxon>Acanthomorphata</taxon>
        <taxon>Ovalentaria</taxon>
        <taxon>Atherinomorphae</taxon>
        <taxon>Cyprinodontiformes</taxon>
        <taxon>Poeciliidae</taxon>
        <taxon>Poeciliinae</taxon>
        <taxon>Gambusia</taxon>
    </lineage>
</organism>
<name>A0A315VRS3_GAMAF</name>
<evidence type="ECO:0000313" key="2">
    <source>
        <dbReference type="EMBL" id="PWA25901.1"/>
    </source>
</evidence>
<dbReference type="EMBL" id="NHOQ01001229">
    <property type="protein sequence ID" value="PWA25901.1"/>
    <property type="molecule type" value="Genomic_DNA"/>
</dbReference>
<reference evidence="2 3" key="1">
    <citation type="journal article" date="2018" name="G3 (Bethesda)">
        <title>A High-Quality Reference Genome for the Invasive Mosquitofish Gambusia affinis Using a Chicago Library.</title>
        <authorList>
            <person name="Hoffberg S.L."/>
            <person name="Troendle N.J."/>
            <person name="Glenn T.C."/>
            <person name="Mahmud O."/>
            <person name="Louha S."/>
            <person name="Chalopin D."/>
            <person name="Bennetzen J.L."/>
            <person name="Mauricio R."/>
        </authorList>
    </citation>
    <scope>NUCLEOTIDE SEQUENCE [LARGE SCALE GENOMIC DNA]</scope>
    <source>
        <strain evidence="2">NE01/NJP1002.9</strain>
        <tissue evidence="2">Muscle</tissue>
    </source>
</reference>
<protein>
    <submittedName>
        <fullName evidence="2">Uncharacterized protein</fullName>
    </submittedName>
</protein>
<dbReference type="AlphaFoldDB" id="A0A315VRS3"/>
<proteinExistence type="predicted"/>
<feature type="compositionally biased region" description="Polar residues" evidence="1">
    <location>
        <begin position="128"/>
        <end position="144"/>
    </location>
</feature>
<accession>A0A315VRS3</accession>
<feature type="region of interest" description="Disordered" evidence="1">
    <location>
        <begin position="119"/>
        <end position="146"/>
    </location>
</feature>
<dbReference type="Proteomes" id="UP000250572">
    <property type="component" value="Unassembled WGS sequence"/>
</dbReference>
<gene>
    <name evidence="2" type="ORF">CCH79_00001532</name>
</gene>
<sequence>MLSWSPSPVQTQSAARDCLSDHEIGHRHHSDAKRKVCQCGKQGPSLRGYARMVRRAAMVKLDVHRRAVRASVQTNEAVRLGCCPRTMRSLWRAITATVSRDMMINPELVRWKAKQKLFDTPSAPPASRKSTSANMGAVTQQMNRSQKDRLRIIKSKLVRNLRKAGSKKDRNTTRLPYEPIKKMKMRSREQKVKVAVWITAQPEGGHSDPSTAGASKLEHHKDWREYKRSNPERPHGGAQGLQRRTEMDRTLLILQEFYHQDPHVFHCFLVTHECEQVVKNHDLELSIGAGRGLCHMTSCSTAQLMSLYSPGIDKRAPLSIDRRFHEHLEQPMKLAPSSDSSSDGTDSLGNGLPVVISSFATAQHSSGI</sequence>
<evidence type="ECO:0000256" key="1">
    <source>
        <dbReference type="SAM" id="MobiDB-lite"/>
    </source>
</evidence>